<keyword evidence="2" id="KW-1185">Reference proteome</keyword>
<dbReference type="Proteomes" id="UP001595445">
    <property type="component" value="Unassembled WGS sequence"/>
</dbReference>
<dbReference type="Pfam" id="PF04390">
    <property type="entry name" value="LptE"/>
    <property type="match status" value="1"/>
</dbReference>
<dbReference type="Gene3D" id="3.30.160.150">
    <property type="entry name" value="Lipoprotein like domain"/>
    <property type="match status" value="1"/>
</dbReference>
<reference evidence="2" key="1">
    <citation type="journal article" date="2019" name="Int. J. Syst. Evol. Microbiol.">
        <title>The Global Catalogue of Microorganisms (GCM) 10K type strain sequencing project: providing services to taxonomists for standard genome sequencing and annotation.</title>
        <authorList>
            <consortium name="The Broad Institute Genomics Platform"/>
            <consortium name="The Broad Institute Genome Sequencing Center for Infectious Disease"/>
            <person name="Wu L."/>
            <person name="Ma J."/>
        </authorList>
    </citation>
    <scope>NUCLEOTIDE SEQUENCE [LARGE SCALE GENOMIC DNA]</scope>
    <source>
        <strain evidence="2">KCTC 62102</strain>
    </source>
</reference>
<dbReference type="RefSeq" id="WP_354001347.1">
    <property type="nucleotide sequence ID" value="NZ_JAEACP010000021.1"/>
</dbReference>
<sequence length="171" mass="17961">MGEGWGGGASGGRLSRRFLLLAPLALAACGFTPAYAPGGGADRLLGTIWVQDPDTKAGFDLVERLEERLGRPEAVRYDLAYVITTEAVGVGLTEESQITRYNLKGVVDYTLTERATGTRVAGGRVQSFTAYSATGSTVAGLAAEEDAALRLMRILADQIVARLIAVSASLP</sequence>
<accession>A0ABV7DRY2</accession>
<dbReference type="InterPro" id="IPR007485">
    <property type="entry name" value="LPS_assembly_LptE"/>
</dbReference>
<protein>
    <submittedName>
        <fullName evidence="1">LPS assembly lipoprotein LptE</fullName>
    </submittedName>
</protein>
<evidence type="ECO:0000313" key="1">
    <source>
        <dbReference type="EMBL" id="MFC3085272.1"/>
    </source>
</evidence>
<dbReference type="EMBL" id="JBHRSM010000009">
    <property type="protein sequence ID" value="MFC3085272.1"/>
    <property type="molecule type" value="Genomic_DNA"/>
</dbReference>
<gene>
    <name evidence="1" type="primary">lptE</name>
    <name evidence="1" type="ORF">ACFOD6_04330</name>
</gene>
<comment type="caution">
    <text evidence="1">The sequence shown here is derived from an EMBL/GenBank/DDBJ whole genome shotgun (WGS) entry which is preliminary data.</text>
</comment>
<keyword evidence="1" id="KW-0449">Lipoprotein</keyword>
<evidence type="ECO:0000313" key="2">
    <source>
        <dbReference type="Proteomes" id="UP001595445"/>
    </source>
</evidence>
<proteinExistence type="predicted"/>
<organism evidence="1 2">
    <name type="scientific">Tabrizicola soli</name>
    <dbReference type="NCBI Taxonomy" id="2185115"/>
    <lineage>
        <taxon>Bacteria</taxon>
        <taxon>Pseudomonadati</taxon>
        <taxon>Pseudomonadota</taxon>
        <taxon>Alphaproteobacteria</taxon>
        <taxon>Rhodobacterales</taxon>
        <taxon>Paracoccaceae</taxon>
        <taxon>Tabrizicola</taxon>
    </lineage>
</organism>
<name>A0ABV7DRY2_9RHOB</name>